<comment type="cofactor">
    <cofactor evidence="1">
        <name>FMN</name>
        <dbReference type="ChEBI" id="CHEBI:58210"/>
    </cofactor>
</comment>
<reference evidence="6 7" key="1">
    <citation type="submission" date="2023-01" db="EMBL/GenBank/DDBJ databases">
        <title>Vibrio sp. KJ40-1 sp.nov, isolated from marine algae.</title>
        <authorList>
            <person name="Butt M."/>
            <person name="Kim J.M.J."/>
            <person name="Jeon C.O.C."/>
        </authorList>
    </citation>
    <scope>NUCLEOTIDE SEQUENCE [LARGE SCALE GENOMIC DNA]</scope>
    <source>
        <strain evidence="6 7">KJ40-1</strain>
    </source>
</reference>
<protein>
    <submittedName>
        <fullName evidence="6">Flavin reductase family protein</fullName>
    </submittedName>
</protein>
<name>A0ABT4YQM2_9VIBR</name>
<dbReference type="InterPro" id="IPR000160">
    <property type="entry name" value="GGDEF_dom"/>
</dbReference>
<evidence type="ECO:0000313" key="7">
    <source>
        <dbReference type="Proteomes" id="UP001210678"/>
    </source>
</evidence>
<keyword evidence="7" id="KW-1185">Reference proteome</keyword>
<feature type="domain" description="GGDEF" evidence="5">
    <location>
        <begin position="146"/>
        <end position="203"/>
    </location>
</feature>
<evidence type="ECO:0000256" key="1">
    <source>
        <dbReference type="ARBA" id="ARBA00001917"/>
    </source>
</evidence>
<evidence type="ECO:0000256" key="4">
    <source>
        <dbReference type="ARBA" id="ARBA00038054"/>
    </source>
</evidence>
<comment type="caution">
    <text evidence="6">The sequence shown here is derived from an EMBL/GenBank/DDBJ whole genome shotgun (WGS) entry which is preliminary data.</text>
</comment>
<dbReference type="PANTHER" id="PTHR33798:SF5">
    <property type="entry name" value="FLAVIN REDUCTASE LIKE DOMAIN-CONTAINING PROTEIN"/>
    <property type="match status" value="1"/>
</dbReference>
<dbReference type="InterPro" id="IPR002563">
    <property type="entry name" value="Flavin_Rdtase-like_dom"/>
</dbReference>
<dbReference type="PROSITE" id="PS50887">
    <property type="entry name" value="GGDEF"/>
    <property type="match status" value="1"/>
</dbReference>
<evidence type="ECO:0000256" key="3">
    <source>
        <dbReference type="ARBA" id="ARBA00022643"/>
    </source>
</evidence>
<proteinExistence type="inferred from homology"/>
<dbReference type="RefSeq" id="WP_272135557.1">
    <property type="nucleotide sequence ID" value="NZ_JAQLOI010000001.1"/>
</dbReference>
<dbReference type="Gene3D" id="2.30.110.10">
    <property type="entry name" value="Electron Transport, Fmn-binding Protein, Chain A"/>
    <property type="match status" value="1"/>
</dbReference>
<dbReference type="Proteomes" id="UP001210678">
    <property type="component" value="Unassembled WGS sequence"/>
</dbReference>
<dbReference type="Pfam" id="PF01613">
    <property type="entry name" value="Flavin_Reduct"/>
    <property type="match status" value="1"/>
</dbReference>
<sequence>MNIDLSTIPPSQVYQLMTQTVVPRPIAWALTESENNTFNLAPFSYFMAVSSQPPLLMLSVGKKSTGEIKDTTRNLLETGKVVIHIGSVGTEKVMTKTAASLDYGQSEVDINNIALTEFSGFTLPRIASCAVAFGCTLFQTHEIGDTPQSLLFVEIEKIYIDDSVVSEIDERLKIDALKLDPLARLGGNEFVTLDKIISVVRPK</sequence>
<accession>A0ABT4YQM2</accession>
<organism evidence="6 7">
    <name type="scientific">Vibrio algarum</name>
    <dbReference type="NCBI Taxonomy" id="3020714"/>
    <lineage>
        <taxon>Bacteria</taxon>
        <taxon>Pseudomonadati</taxon>
        <taxon>Pseudomonadota</taxon>
        <taxon>Gammaproteobacteria</taxon>
        <taxon>Vibrionales</taxon>
        <taxon>Vibrionaceae</taxon>
        <taxon>Vibrio</taxon>
    </lineage>
</organism>
<comment type="similarity">
    <text evidence="4">Belongs to the flavoredoxin family.</text>
</comment>
<evidence type="ECO:0000256" key="2">
    <source>
        <dbReference type="ARBA" id="ARBA00022630"/>
    </source>
</evidence>
<dbReference type="EMBL" id="JAQLOI010000001">
    <property type="protein sequence ID" value="MDB1123852.1"/>
    <property type="molecule type" value="Genomic_DNA"/>
</dbReference>
<dbReference type="SMART" id="SM00903">
    <property type="entry name" value="Flavin_Reduct"/>
    <property type="match status" value="1"/>
</dbReference>
<evidence type="ECO:0000259" key="5">
    <source>
        <dbReference type="PROSITE" id="PS50887"/>
    </source>
</evidence>
<keyword evidence="2" id="KW-0285">Flavoprotein</keyword>
<dbReference type="InterPro" id="IPR012349">
    <property type="entry name" value="Split_barrel_FMN-bd"/>
</dbReference>
<keyword evidence="3" id="KW-0288">FMN</keyword>
<evidence type="ECO:0000313" key="6">
    <source>
        <dbReference type="EMBL" id="MDB1123852.1"/>
    </source>
</evidence>
<dbReference type="PANTHER" id="PTHR33798">
    <property type="entry name" value="FLAVOPROTEIN OXYGENASE"/>
    <property type="match status" value="1"/>
</dbReference>
<dbReference type="SUPFAM" id="SSF50475">
    <property type="entry name" value="FMN-binding split barrel"/>
    <property type="match status" value="1"/>
</dbReference>
<gene>
    <name evidence="6" type="ORF">PGX00_09375</name>
</gene>